<evidence type="ECO:0000313" key="1">
    <source>
        <dbReference type="EMBL" id="JAT40973.1"/>
    </source>
</evidence>
<name>A0A1D1XF02_9ARAE</name>
<accession>A0A1D1XF02</accession>
<dbReference type="AlphaFoldDB" id="A0A1D1XF02"/>
<dbReference type="EMBL" id="GDJX01026963">
    <property type="protein sequence ID" value="JAT40973.1"/>
    <property type="molecule type" value="Transcribed_RNA"/>
</dbReference>
<organism evidence="1">
    <name type="scientific">Anthurium amnicola</name>
    <dbReference type="NCBI Taxonomy" id="1678845"/>
    <lineage>
        <taxon>Eukaryota</taxon>
        <taxon>Viridiplantae</taxon>
        <taxon>Streptophyta</taxon>
        <taxon>Embryophyta</taxon>
        <taxon>Tracheophyta</taxon>
        <taxon>Spermatophyta</taxon>
        <taxon>Magnoliopsida</taxon>
        <taxon>Liliopsida</taxon>
        <taxon>Araceae</taxon>
        <taxon>Pothoideae</taxon>
        <taxon>Potheae</taxon>
        <taxon>Anthurium</taxon>
    </lineage>
</organism>
<reference evidence="1" key="1">
    <citation type="submission" date="2015-07" db="EMBL/GenBank/DDBJ databases">
        <title>Transcriptome Assembly of Anthurium amnicola.</title>
        <authorList>
            <person name="Suzuki J."/>
        </authorList>
    </citation>
    <scope>NUCLEOTIDE SEQUENCE</scope>
</reference>
<gene>
    <name evidence="1" type="primary">ispH_10</name>
    <name evidence="1" type="ORF">g.103416</name>
</gene>
<sequence>MTFIAFSSCKDRLKEEGEDQGSKGRSRDQFKAGTYCWNNVMDRSGIITNSSGTKPDSLFTELDLWLSALPQKKEIKEVGDQRGNRPLSLKVFNLRKESPIHGKAHAYQNWKAHSIPRYS</sequence>
<proteinExistence type="predicted"/>
<protein>
    <submittedName>
        <fullName evidence="1">4-hydroxy-3-methylbut-2-enyl diphosphate reductase</fullName>
    </submittedName>
</protein>